<protein>
    <recommendedName>
        <fullName evidence="14">Acyltransferase</fullName>
        <ecNumber evidence="14">2.3.1.-</ecNumber>
    </recommendedName>
</protein>
<comment type="similarity">
    <text evidence="4 14">Belongs to the diacylglycerol acyltransferase family.</text>
</comment>
<evidence type="ECO:0000256" key="3">
    <source>
        <dbReference type="ARBA" id="ARBA00005189"/>
    </source>
</evidence>
<evidence type="ECO:0000256" key="8">
    <source>
        <dbReference type="ARBA" id="ARBA00022798"/>
    </source>
</evidence>
<dbReference type="OrthoDB" id="264532at2759"/>
<dbReference type="GO" id="GO:0019432">
    <property type="term" value="P:triglyceride biosynthetic process"/>
    <property type="evidence" value="ECO:0007669"/>
    <property type="project" value="TreeGrafter"/>
</dbReference>
<dbReference type="EMBL" id="AZIL01000126">
    <property type="protein sequence ID" value="EWM29536.1"/>
    <property type="molecule type" value="Genomic_DNA"/>
</dbReference>
<keyword evidence="8" id="KW-0319">Glycerol metabolism</keyword>
<dbReference type="AlphaFoldDB" id="W7U9S5"/>
<dbReference type="Pfam" id="PF03982">
    <property type="entry name" value="DAGAT"/>
    <property type="match status" value="1"/>
</dbReference>
<comment type="caution">
    <text evidence="16">The sequence shown here is derived from an EMBL/GenBank/DDBJ whole genome shotgun (WGS) entry which is preliminary data.</text>
</comment>
<evidence type="ECO:0000313" key="17">
    <source>
        <dbReference type="Proteomes" id="UP000019335"/>
    </source>
</evidence>
<comment type="pathway">
    <text evidence="2">Glycerolipid metabolism; triacylglycerol biosynthesis.</text>
</comment>
<dbReference type="PANTHER" id="PTHR12317:SF0">
    <property type="entry name" value="ACYLTRANSFERASE"/>
    <property type="match status" value="1"/>
</dbReference>
<evidence type="ECO:0000256" key="10">
    <source>
        <dbReference type="ARBA" id="ARBA00022989"/>
    </source>
</evidence>
<evidence type="ECO:0000256" key="12">
    <source>
        <dbReference type="ARBA" id="ARBA00023136"/>
    </source>
</evidence>
<organism evidence="16 17">
    <name type="scientific">Nannochloropsis gaditana</name>
    <dbReference type="NCBI Taxonomy" id="72520"/>
    <lineage>
        <taxon>Eukaryota</taxon>
        <taxon>Sar</taxon>
        <taxon>Stramenopiles</taxon>
        <taxon>Ochrophyta</taxon>
        <taxon>Eustigmatophyceae</taxon>
        <taxon>Eustigmatales</taxon>
        <taxon>Monodopsidaceae</taxon>
        <taxon>Nannochloropsis</taxon>
    </lineage>
</organism>
<comment type="subcellular location">
    <subcellularLocation>
        <location evidence="1 14">Endoplasmic reticulum membrane</location>
        <topology evidence="1 14">Multi-pass membrane protein</topology>
    </subcellularLocation>
</comment>
<dbReference type="PANTHER" id="PTHR12317">
    <property type="entry name" value="DIACYLGLYCEROL O-ACYLTRANSFERASE"/>
    <property type="match status" value="1"/>
</dbReference>
<evidence type="ECO:0000256" key="7">
    <source>
        <dbReference type="ARBA" id="ARBA00022692"/>
    </source>
</evidence>
<name>W7U9S5_9STRA</name>
<feature type="compositionally biased region" description="Basic and acidic residues" evidence="15">
    <location>
        <begin position="1"/>
        <end position="43"/>
    </location>
</feature>
<feature type="transmembrane region" description="Helical" evidence="14">
    <location>
        <begin position="85"/>
        <end position="107"/>
    </location>
</feature>
<feature type="transmembrane region" description="Helical" evidence="14">
    <location>
        <begin position="114"/>
        <end position="134"/>
    </location>
</feature>
<evidence type="ECO:0000256" key="15">
    <source>
        <dbReference type="SAM" id="MobiDB-lite"/>
    </source>
</evidence>
<dbReference type="GO" id="GO:0004144">
    <property type="term" value="F:diacylglycerol O-acyltransferase activity"/>
    <property type="evidence" value="ECO:0007669"/>
    <property type="project" value="TreeGrafter"/>
</dbReference>
<evidence type="ECO:0000256" key="2">
    <source>
        <dbReference type="ARBA" id="ARBA00004771"/>
    </source>
</evidence>
<proteinExistence type="inferred from homology"/>
<dbReference type="EC" id="2.3.1.-" evidence="14"/>
<dbReference type="Proteomes" id="UP000019335">
    <property type="component" value="Chromosome 2"/>
</dbReference>
<accession>W7U9S5</accession>
<comment type="pathway">
    <text evidence="3">Lipid metabolism.</text>
</comment>
<evidence type="ECO:0000256" key="5">
    <source>
        <dbReference type="ARBA" id="ARBA00022516"/>
    </source>
</evidence>
<keyword evidence="6 14" id="KW-0808">Transferase</keyword>
<sequence>MVLGEGKKTDGKSTDPAKATEEKRVPAPLRERKGKKQEGKDLRTPSSNLKPARSPTEVDWSSFPEGSYTRFGHGGDWWTFLKGTLAILTVWATWLGGGTSPVWMACLYMHGYRVAFWILLGPLLYPLFLPVPAWPAFVRFVLDMAGYFEGGAAMYVENSFKGRNVNGPIMLAMHPHGIMPHSFLLNGAGRIHAQKPEFYLPPHYQDMSLKSTGVAEPLLFRIPLISAFLYFFGCAEPASKAMMHNILERQVPFGILVGGSEEILLMEYQRENVYILERKGFIKYALQHGYTIALGYLFGESNLYHTITWGRKLRLALFKRFKIPIFFARGRWFFPLLPERATPLNAVVGNPIDLPRIADPTQEDIDKYHAIYIEKLTDLFERNKAAFGYPDRELHLF</sequence>
<evidence type="ECO:0000256" key="14">
    <source>
        <dbReference type="RuleBase" id="RU367023"/>
    </source>
</evidence>
<evidence type="ECO:0000256" key="6">
    <source>
        <dbReference type="ARBA" id="ARBA00022679"/>
    </source>
</evidence>
<evidence type="ECO:0000256" key="11">
    <source>
        <dbReference type="ARBA" id="ARBA00023098"/>
    </source>
</evidence>
<keyword evidence="10 14" id="KW-1133">Transmembrane helix</keyword>
<reference evidence="16 17" key="1">
    <citation type="journal article" date="2014" name="Mol. Plant">
        <title>Chromosome Scale Genome Assembly and Transcriptome Profiling of Nannochloropsis gaditana in Nitrogen Depletion.</title>
        <authorList>
            <person name="Corteggiani Carpinelli E."/>
            <person name="Telatin A."/>
            <person name="Vitulo N."/>
            <person name="Forcato C."/>
            <person name="D'Angelo M."/>
            <person name="Schiavon R."/>
            <person name="Vezzi A."/>
            <person name="Giacometti G.M."/>
            <person name="Morosinotto T."/>
            <person name="Valle G."/>
        </authorList>
    </citation>
    <scope>NUCLEOTIDE SEQUENCE [LARGE SCALE GENOMIC DNA]</scope>
    <source>
        <strain evidence="16 17">B-31</strain>
    </source>
</reference>
<dbReference type="GO" id="GO:0005789">
    <property type="term" value="C:endoplasmic reticulum membrane"/>
    <property type="evidence" value="ECO:0007669"/>
    <property type="project" value="UniProtKB-SubCell"/>
</dbReference>
<evidence type="ECO:0000256" key="9">
    <source>
        <dbReference type="ARBA" id="ARBA00022824"/>
    </source>
</evidence>
<keyword evidence="12 14" id="KW-0472">Membrane</keyword>
<keyword evidence="9 14" id="KW-0256">Endoplasmic reticulum</keyword>
<evidence type="ECO:0000256" key="1">
    <source>
        <dbReference type="ARBA" id="ARBA00004477"/>
    </source>
</evidence>
<evidence type="ECO:0000313" key="16">
    <source>
        <dbReference type="EMBL" id="EWM29536.1"/>
    </source>
</evidence>
<feature type="region of interest" description="Disordered" evidence="15">
    <location>
        <begin position="1"/>
        <end position="59"/>
    </location>
</feature>
<evidence type="ECO:0000256" key="13">
    <source>
        <dbReference type="ARBA" id="ARBA00023315"/>
    </source>
</evidence>
<keyword evidence="13 16" id="KW-0012">Acyltransferase</keyword>
<gene>
    <name evidence="16" type="ORF">Naga_100006g86</name>
</gene>
<keyword evidence="11" id="KW-0443">Lipid metabolism</keyword>
<keyword evidence="5" id="KW-0444">Lipid biosynthesis</keyword>
<keyword evidence="7 14" id="KW-0812">Transmembrane</keyword>
<evidence type="ECO:0000256" key="4">
    <source>
        <dbReference type="ARBA" id="ARBA00005420"/>
    </source>
</evidence>
<dbReference type="GO" id="GO:0006071">
    <property type="term" value="P:glycerol metabolic process"/>
    <property type="evidence" value="ECO:0007669"/>
    <property type="project" value="UniProtKB-KW"/>
</dbReference>
<dbReference type="InterPro" id="IPR007130">
    <property type="entry name" value="DAGAT"/>
</dbReference>
<keyword evidence="17" id="KW-1185">Reference proteome</keyword>